<sequence length="207" mass="23147">MAQQWGMGSSQWAMVYATASQGCLRIDTNSPNGEVPAPPLPTMMARRFQKPNAEDSFVDVENTSHTTDRPKRKAAEKARMLLTKPKRQRKNTAAEEEVIRTETGVLENERETEEGQQNGKGTAANEQQKTAKAQRTSSNKMGRAQRRMSSSKTGRAPRTRSSKMVKKKPLRLRLPLLPPQNAKSRPKRRNGRWPPGRGTISAAVKQN</sequence>
<dbReference type="AlphaFoldDB" id="A0ABD2KBG6"/>
<dbReference type="EMBL" id="JBICCN010000035">
    <property type="protein sequence ID" value="KAL3100206.1"/>
    <property type="molecule type" value="Genomic_DNA"/>
</dbReference>
<feature type="region of interest" description="Disordered" evidence="1">
    <location>
        <begin position="49"/>
        <end position="207"/>
    </location>
</feature>
<protein>
    <submittedName>
        <fullName evidence="2">Uncharacterized protein</fullName>
    </submittedName>
</protein>
<proteinExistence type="predicted"/>
<feature type="compositionally biased region" description="Basic and acidic residues" evidence="1">
    <location>
        <begin position="66"/>
        <end position="79"/>
    </location>
</feature>
<accession>A0ABD2KBG6</accession>
<evidence type="ECO:0000256" key="1">
    <source>
        <dbReference type="SAM" id="MobiDB-lite"/>
    </source>
</evidence>
<comment type="caution">
    <text evidence="2">The sequence shown here is derived from an EMBL/GenBank/DDBJ whole genome shotgun (WGS) entry which is preliminary data.</text>
</comment>
<keyword evidence="3" id="KW-1185">Reference proteome</keyword>
<evidence type="ECO:0000313" key="2">
    <source>
        <dbReference type="EMBL" id="KAL3100206.1"/>
    </source>
</evidence>
<feature type="compositionally biased region" description="Polar residues" evidence="1">
    <location>
        <begin position="115"/>
        <end position="140"/>
    </location>
</feature>
<dbReference type="Proteomes" id="UP001620645">
    <property type="component" value="Unassembled WGS sequence"/>
</dbReference>
<gene>
    <name evidence="2" type="ORF">niasHS_000216</name>
</gene>
<reference evidence="2 3" key="1">
    <citation type="submission" date="2024-10" db="EMBL/GenBank/DDBJ databases">
        <authorList>
            <person name="Kim D."/>
        </authorList>
    </citation>
    <scope>NUCLEOTIDE SEQUENCE [LARGE SCALE GENOMIC DNA]</scope>
    <source>
        <strain evidence="2">Taebaek</strain>
    </source>
</reference>
<feature type="compositionally biased region" description="Basic residues" evidence="1">
    <location>
        <begin position="155"/>
        <end position="171"/>
    </location>
</feature>
<evidence type="ECO:0000313" key="3">
    <source>
        <dbReference type="Proteomes" id="UP001620645"/>
    </source>
</evidence>
<organism evidence="2 3">
    <name type="scientific">Heterodera schachtii</name>
    <name type="common">Sugarbeet cyst nematode worm</name>
    <name type="synonym">Tylenchus schachtii</name>
    <dbReference type="NCBI Taxonomy" id="97005"/>
    <lineage>
        <taxon>Eukaryota</taxon>
        <taxon>Metazoa</taxon>
        <taxon>Ecdysozoa</taxon>
        <taxon>Nematoda</taxon>
        <taxon>Chromadorea</taxon>
        <taxon>Rhabditida</taxon>
        <taxon>Tylenchina</taxon>
        <taxon>Tylenchomorpha</taxon>
        <taxon>Tylenchoidea</taxon>
        <taxon>Heteroderidae</taxon>
        <taxon>Heteroderinae</taxon>
        <taxon>Heterodera</taxon>
    </lineage>
</organism>
<name>A0ABD2KBG6_HETSC</name>